<dbReference type="Proteomes" id="UP001152795">
    <property type="component" value="Unassembled WGS sequence"/>
</dbReference>
<name>A0A7D9LRW4_PARCT</name>
<organism evidence="1 2">
    <name type="scientific">Paramuricea clavata</name>
    <name type="common">Red gorgonian</name>
    <name type="synonym">Violescent sea-whip</name>
    <dbReference type="NCBI Taxonomy" id="317549"/>
    <lineage>
        <taxon>Eukaryota</taxon>
        <taxon>Metazoa</taxon>
        <taxon>Cnidaria</taxon>
        <taxon>Anthozoa</taxon>
        <taxon>Octocorallia</taxon>
        <taxon>Malacalcyonacea</taxon>
        <taxon>Plexauridae</taxon>
        <taxon>Paramuricea</taxon>
    </lineage>
</organism>
<protein>
    <submittedName>
        <fullName evidence="1">Uncharacterized protein</fullName>
    </submittedName>
</protein>
<accession>A0A7D9LRW4</accession>
<sequence>MALFKSGDKSNCNIYRPISILPTVSKIIERTVHFQFYDYLQENKLLSIRQFGFRRNRFTSSALLQFTDELLMNMDR</sequence>
<dbReference type="EMBL" id="CACRXK020023434">
    <property type="protein sequence ID" value="CAB4037755.1"/>
    <property type="molecule type" value="Genomic_DNA"/>
</dbReference>
<reference evidence="1" key="1">
    <citation type="submission" date="2020-04" db="EMBL/GenBank/DDBJ databases">
        <authorList>
            <person name="Alioto T."/>
            <person name="Alioto T."/>
            <person name="Gomez Garrido J."/>
        </authorList>
    </citation>
    <scope>NUCLEOTIDE SEQUENCE</scope>
    <source>
        <strain evidence="1">A484AB</strain>
    </source>
</reference>
<comment type="caution">
    <text evidence="1">The sequence shown here is derived from an EMBL/GenBank/DDBJ whole genome shotgun (WGS) entry which is preliminary data.</text>
</comment>
<evidence type="ECO:0000313" key="1">
    <source>
        <dbReference type="EMBL" id="CAB4037755.1"/>
    </source>
</evidence>
<feature type="non-terminal residue" evidence="1">
    <location>
        <position position="76"/>
    </location>
</feature>
<gene>
    <name evidence="1" type="ORF">PACLA_8A087286</name>
</gene>
<evidence type="ECO:0000313" key="2">
    <source>
        <dbReference type="Proteomes" id="UP001152795"/>
    </source>
</evidence>
<keyword evidence="2" id="KW-1185">Reference proteome</keyword>
<dbReference type="OrthoDB" id="5985125at2759"/>
<dbReference type="AlphaFoldDB" id="A0A7D9LRW4"/>
<proteinExistence type="predicted"/>